<feature type="chain" id="PRO_5026727677" evidence="8">
    <location>
        <begin position="21"/>
        <end position="262"/>
    </location>
</feature>
<dbReference type="InterPro" id="IPR018114">
    <property type="entry name" value="TRYPSIN_HIS"/>
</dbReference>
<dbReference type="PANTHER" id="PTHR24271:SF81">
    <property type="entry name" value="GRANZYME B"/>
    <property type="match status" value="1"/>
</dbReference>
<evidence type="ECO:0000256" key="5">
    <source>
        <dbReference type="ARBA" id="ARBA00023145"/>
    </source>
</evidence>
<dbReference type="Gene3D" id="2.40.10.10">
    <property type="entry name" value="Trypsin-like serine proteases"/>
    <property type="match status" value="2"/>
</dbReference>
<evidence type="ECO:0000259" key="9">
    <source>
        <dbReference type="PROSITE" id="PS50240"/>
    </source>
</evidence>
<sequence length="262" mass="29203">MWPLLLLHLLAFFLLPEAEAGEIIGGHEAKPHSRPYMASLCIQDEDEDEEETRCGGVLVKKNLVLTAAHCNGRSINVTLGAHNLQKPEKTQQVIRVKRAVPHPDYNAKDISNDIMLLQLEKNIKPTEAVKPLDLPRGRNRLCPGQKCTVAGWGLVAPKGRLSDTLQEVQLTVQKDILCEKRFHDYNRTTQLCVGNPAKNKASFQGDSGGPLMCRNGIQGIVSYGFDDGTAPRVFTRLSSFLPWIKKTMKSLKLQEPDDLLWS</sequence>
<evidence type="ECO:0000256" key="8">
    <source>
        <dbReference type="SAM" id="SignalP"/>
    </source>
</evidence>
<keyword evidence="6" id="KW-1015">Disulfide bond</keyword>
<keyword evidence="1 7" id="KW-0645">Protease</keyword>
<keyword evidence="5" id="KW-0865">Zymogen</keyword>
<dbReference type="CDD" id="cd00190">
    <property type="entry name" value="Tryp_SPc"/>
    <property type="match status" value="1"/>
</dbReference>
<proteinExistence type="predicted"/>
<dbReference type="Pfam" id="PF00089">
    <property type="entry name" value="Trypsin"/>
    <property type="match status" value="1"/>
</dbReference>
<dbReference type="InterPro" id="IPR009003">
    <property type="entry name" value="Peptidase_S1_PA"/>
</dbReference>
<dbReference type="OrthoDB" id="5565075at2759"/>
<evidence type="ECO:0000256" key="7">
    <source>
        <dbReference type="RuleBase" id="RU363034"/>
    </source>
</evidence>
<dbReference type="GO" id="GO:0005737">
    <property type="term" value="C:cytoplasm"/>
    <property type="evidence" value="ECO:0007669"/>
    <property type="project" value="TreeGrafter"/>
</dbReference>
<name>A0A6J2L710_9CHIR</name>
<dbReference type="GeneID" id="114492848"/>
<dbReference type="InterPro" id="IPR001254">
    <property type="entry name" value="Trypsin_dom"/>
</dbReference>
<dbReference type="InterPro" id="IPR033116">
    <property type="entry name" value="TRYPSIN_SER"/>
</dbReference>
<dbReference type="PROSITE" id="PS50240">
    <property type="entry name" value="TRYPSIN_DOM"/>
    <property type="match status" value="1"/>
</dbReference>
<evidence type="ECO:0000256" key="2">
    <source>
        <dbReference type="ARBA" id="ARBA00022729"/>
    </source>
</evidence>
<dbReference type="Proteomes" id="UP000504628">
    <property type="component" value="Chromosome 1"/>
</dbReference>
<keyword evidence="4 7" id="KW-0720">Serine protease</keyword>
<gene>
    <name evidence="11" type="primary">LOC114492848</name>
</gene>
<protein>
    <submittedName>
        <fullName evidence="11">Granzyme B(G,H)-like isoform X1</fullName>
    </submittedName>
</protein>
<dbReference type="KEGG" id="pdic:114492848"/>
<dbReference type="InterPro" id="IPR043504">
    <property type="entry name" value="Peptidase_S1_PA_chymotrypsin"/>
</dbReference>
<evidence type="ECO:0000256" key="4">
    <source>
        <dbReference type="ARBA" id="ARBA00022825"/>
    </source>
</evidence>
<dbReference type="PROSITE" id="PS00135">
    <property type="entry name" value="TRYPSIN_SER"/>
    <property type="match status" value="1"/>
</dbReference>
<dbReference type="PROSITE" id="PS00134">
    <property type="entry name" value="TRYPSIN_HIS"/>
    <property type="match status" value="1"/>
</dbReference>
<evidence type="ECO:0000313" key="11">
    <source>
        <dbReference type="RefSeq" id="XP_028363221.1"/>
    </source>
</evidence>
<dbReference type="FunCoup" id="A0A6J2L710">
    <property type="interactions" value="234"/>
</dbReference>
<feature type="signal peptide" evidence="8">
    <location>
        <begin position="1"/>
        <end position="20"/>
    </location>
</feature>
<dbReference type="GO" id="GO:0004252">
    <property type="term" value="F:serine-type endopeptidase activity"/>
    <property type="evidence" value="ECO:0007669"/>
    <property type="project" value="InterPro"/>
</dbReference>
<dbReference type="FunFam" id="2.40.10.10:FF:000014">
    <property type="entry name" value="Complement factor D"/>
    <property type="match status" value="1"/>
</dbReference>
<dbReference type="AlphaFoldDB" id="A0A6J2L710"/>
<dbReference type="InterPro" id="IPR001314">
    <property type="entry name" value="Peptidase_S1A"/>
</dbReference>
<keyword evidence="2 8" id="KW-0732">Signal</keyword>
<reference evidence="11" key="1">
    <citation type="submission" date="2025-08" db="UniProtKB">
        <authorList>
            <consortium name="RefSeq"/>
        </authorList>
    </citation>
    <scope>IDENTIFICATION</scope>
    <source>
        <tissue evidence="11">Muscle</tissue>
    </source>
</reference>
<dbReference type="FunFam" id="2.40.10.10:FF:000068">
    <property type="entry name" value="transmembrane protease serine 2"/>
    <property type="match status" value="1"/>
</dbReference>
<dbReference type="PRINTS" id="PR00722">
    <property type="entry name" value="CHYMOTRYPSIN"/>
</dbReference>
<evidence type="ECO:0000256" key="3">
    <source>
        <dbReference type="ARBA" id="ARBA00022801"/>
    </source>
</evidence>
<dbReference type="InParanoid" id="A0A6J2L710"/>
<dbReference type="SMART" id="SM00020">
    <property type="entry name" value="Tryp_SPc"/>
    <property type="match status" value="1"/>
</dbReference>
<keyword evidence="10" id="KW-1185">Reference proteome</keyword>
<keyword evidence="3 7" id="KW-0378">Hydrolase</keyword>
<evidence type="ECO:0000313" key="10">
    <source>
        <dbReference type="Proteomes" id="UP000504628"/>
    </source>
</evidence>
<dbReference type="RefSeq" id="XP_028363221.1">
    <property type="nucleotide sequence ID" value="XM_028507420.2"/>
</dbReference>
<dbReference type="GO" id="GO:0006508">
    <property type="term" value="P:proteolysis"/>
    <property type="evidence" value="ECO:0007669"/>
    <property type="project" value="UniProtKB-KW"/>
</dbReference>
<accession>A0A6J2L710</accession>
<dbReference type="SUPFAM" id="SSF50494">
    <property type="entry name" value="Trypsin-like serine proteases"/>
    <property type="match status" value="1"/>
</dbReference>
<evidence type="ECO:0000256" key="1">
    <source>
        <dbReference type="ARBA" id="ARBA00022670"/>
    </source>
</evidence>
<feature type="domain" description="Peptidase S1" evidence="9">
    <location>
        <begin position="23"/>
        <end position="249"/>
    </location>
</feature>
<evidence type="ECO:0000256" key="6">
    <source>
        <dbReference type="ARBA" id="ARBA00023157"/>
    </source>
</evidence>
<dbReference type="PANTHER" id="PTHR24271">
    <property type="entry name" value="KALLIKREIN-RELATED"/>
    <property type="match status" value="1"/>
</dbReference>
<organism evidence="10 11">
    <name type="scientific">Phyllostomus discolor</name>
    <name type="common">pale spear-nosed bat</name>
    <dbReference type="NCBI Taxonomy" id="89673"/>
    <lineage>
        <taxon>Eukaryota</taxon>
        <taxon>Metazoa</taxon>
        <taxon>Chordata</taxon>
        <taxon>Craniata</taxon>
        <taxon>Vertebrata</taxon>
        <taxon>Euteleostomi</taxon>
        <taxon>Mammalia</taxon>
        <taxon>Eutheria</taxon>
        <taxon>Laurasiatheria</taxon>
        <taxon>Chiroptera</taxon>
        <taxon>Yangochiroptera</taxon>
        <taxon>Phyllostomidae</taxon>
        <taxon>Phyllostominae</taxon>
        <taxon>Phyllostomus</taxon>
    </lineage>
</organism>